<name>A0A7U4J8E6_9SPHN</name>
<dbReference type="Proteomes" id="UP000032300">
    <property type="component" value="Chromosome"/>
</dbReference>
<accession>A0A7U4J8E6</accession>
<keyword evidence="2" id="KW-1185">Reference proteome</keyword>
<dbReference type="EMBL" id="CP010836">
    <property type="protein sequence ID" value="AJP72167.1"/>
    <property type="molecule type" value="Genomic_DNA"/>
</dbReference>
<reference evidence="1 2" key="2">
    <citation type="submission" date="2015-02" db="EMBL/GenBank/DDBJ databases">
        <title>The complete genome of Sphingomonas hengshuiensis sp. WHSC-8 isolated from soil of Hengshui Lake.</title>
        <authorList>
            <person name="Wei S."/>
            <person name="Guo J."/>
            <person name="Su C."/>
            <person name="Wu R."/>
            <person name="Zhang Z."/>
            <person name="Liang K."/>
            <person name="Li H."/>
            <person name="Wang T."/>
            <person name="Liu H."/>
            <person name="Zhang C."/>
            <person name="Li Z."/>
            <person name="Wang Q."/>
            <person name="Meng J."/>
        </authorList>
    </citation>
    <scope>NUCLEOTIDE SEQUENCE [LARGE SCALE GENOMIC DNA]</scope>
    <source>
        <strain evidence="1 2">WHSC-8</strain>
    </source>
</reference>
<evidence type="ECO:0000313" key="1">
    <source>
        <dbReference type="EMBL" id="AJP72167.1"/>
    </source>
</evidence>
<gene>
    <name evidence="1" type="ORF">TS85_10765</name>
</gene>
<proteinExistence type="predicted"/>
<organism evidence="1 2">
    <name type="scientific">Sphingomonas hengshuiensis</name>
    <dbReference type="NCBI Taxonomy" id="1609977"/>
    <lineage>
        <taxon>Bacteria</taxon>
        <taxon>Pseudomonadati</taxon>
        <taxon>Pseudomonadota</taxon>
        <taxon>Alphaproteobacteria</taxon>
        <taxon>Sphingomonadales</taxon>
        <taxon>Sphingomonadaceae</taxon>
        <taxon>Sphingomonas</taxon>
    </lineage>
</organism>
<dbReference type="KEGG" id="sphi:TS85_10765"/>
<reference evidence="1 2" key="1">
    <citation type="journal article" date="2015" name="Int. J. Syst. Evol. Microbiol.">
        <title>Sphingomonas hengshuiensis sp. nov., isolated from lake wetland.</title>
        <authorList>
            <person name="Wei S."/>
            <person name="Wang T."/>
            <person name="Liu H."/>
            <person name="Zhang C."/>
            <person name="Guo J."/>
            <person name="Wang Q."/>
            <person name="Liang K."/>
            <person name="Zhang Z."/>
        </authorList>
    </citation>
    <scope>NUCLEOTIDE SEQUENCE [LARGE SCALE GENOMIC DNA]</scope>
    <source>
        <strain evidence="1 2">WHSC-8</strain>
    </source>
</reference>
<evidence type="ECO:0000313" key="2">
    <source>
        <dbReference type="Proteomes" id="UP000032300"/>
    </source>
</evidence>
<protein>
    <submittedName>
        <fullName evidence="1">Uncharacterized protein</fullName>
    </submittedName>
</protein>
<sequence length="107" mass="11855">MALTFYDCNRVGPGGTLVCSVQLGGRAIRGRFDPSPLEYGDGYLIPIKRGGWLGQRYALAYVDPETRAARVVSRSRRYMRLLAVEGAQVTFAPDVDARKRKVLHVAL</sequence>
<dbReference type="AlphaFoldDB" id="A0A7U4J8E6"/>